<accession>A0A1H6M8T0</accession>
<dbReference type="STRING" id="1159016.SAMN02927937_02355"/>
<evidence type="ECO:0000313" key="2">
    <source>
        <dbReference type="EMBL" id="SEH95389.1"/>
    </source>
</evidence>
<keyword evidence="3" id="KW-1185">Reference proteome</keyword>
<feature type="transmembrane region" description="Helical" evidence="1">
    <location>
        <begin position="7"/>
        <end position="31"/>
    </location>
</feature>
<dbReference type="InterPro" id="IPR011727">
    <property type="entry name" value="CHP02117"/>
</dbReference>
<evidence type="ECO:0000313" key="3">
    <source>
        <dbReference type="Proteomes" id="UP000199634"/>
    </source>
</evidence>
<dbReference type="AlphaFoldDB" id="A0A1H6M8T0"/>
<dbReference type="EMBL" id="FNXE01000038">
    <property type="protein sequence ID" value="SEH95389.1"/>
    <property type="molecule type" value="Genomic_DNA"/>
</dbReference>
<keyword evidence="1" id="KW-1133">Transmembrane helix</keyword>
<keyword evidence="1" id="KW-0472">Membrane</keyword>
<organism evidence="2 3">
    <name type="scientific">Paenimyroides marinum</name>
    <dbReference type="NCBI Taxonomy" id="1159016"/>
    <lineage>
        <taxon>Bacteria</taxon>
        <taxon>Pseudomonadati</taxon>
        <taxon>Bacteroidota</taxon>
        <taxon>Flavobacteriia</taxon>
        <taxon>Flavobacteriales</taxon>
        <taxon>Flavobacteriaceae</taxon>
        <taxon>Paenimyroides</taxon>
    </lineage>
</organism>
<dbReference type="NCBIfam" id="TIGR02117">
    <property type="entry name" value="chp_urease_rgn"/>
    <property type="match status" value="1"/>
</dbReference>
<protein>
    <recommendedName>
        <fullName evidence="4">TIGR02117 family protein</fullName>
    </recommendedName>
</protein>
<proteinExistence type="predicted"/>
<evidence type="ECO:0008006" key="4">
    <source>
        <dbReference type="Google" id="ProtNLM"/>
    </source>
</evidence>
<sequence length="233" mass="26997">MKTLRKIIGYILILIGLLVIYLIIATAIAYIPVNKDQSQYEDQNLSIYILTNGVHTDIVVPYFNEIYDWRTYLDTTHTPGKLTSAKWVSFGWGDKGFYLQTPEWKDLKASVAFNAAFGLSESAMHVTYYNRMVQNEDCIEIKLNKQQYLQLCSFILNQFDIDNNELQLIDTDQNYGANDVFYNAKGTYNFFYTCNTWANNALKAAGLKACLFTLWDKGIFYHYKKPHHNNLNP</sequence>
<reference evidence="2 3" key="1">
    <citation type="submission" date="2016-10" db="EMBL/GenBank/DDBJ databases">
        <authorList>
            <person name="de Groot N.N."/>
        </authorList>
    </citation>
    <scope>NUCLEOTIDE SEQUENCE [LARGE SCALE GENOMIC DNA]</scope>
    <source>
        <strain evidence="2 3">CGMCC 1.10825</strain>
    </source>
</reference>
<dbReference type="Proteomes" id="UP000199634">
    <property type="component" value="Unassembled WGS sequence"/>
</dbReference>
<evidence type="ECO:0000256" key="1">
    <source>
        <dbReference type="SAM" id="Phobius"/>
    </source>
</evidence>
<dbReference type="OrthoDB" id="211174at2"/>
<dbReference type="Pfam" id="PF09601">
    <property type="entry name" value="DUF2459"/>
    <property type="match status" value="1"/>
</dbReference>
<name>A0A1H6M8T0_9FLAO</name>
<keyword evidence="1" id="KW-0812">Transmembrane</keyword>
<dbReference type="RefSeq" id="WP_091101135.1">
    <property type="nucleotide sequence ID" value="NZ_FNXE01000038.1"/>
</dbReference>
<gene>
    <name evidence="2" type="ORF">SAMN02927937_02355</name>
</gene>